<dbReference type="InterPro" id="IPR015679">
    <property type="entry name" value="PLipase_D_fam"/>
</dbReference>
<feature type="compositionally biased region" description="Basic and acidic residues" evidence="8">
    <location>
        <begin position="1479"/>
        <end position="1493"/>
    </location>
</feature>
<comment type="caution">
    <text evidence="10">The sequence shown here is derived from an EMBL/GenBank/DDBJ whole genome shotgun (WGS) entry which is preliminary data.</text>
</comment>
<dbReference type="Proteomes" id="UP000669133">
    <property type="component" value="Unassembled WGS sequence"/>
</dbReference>
<feature type="compositionally biased region" description="Polar residues" evidence="8">
    <location>
        <begin position="61"/>
        <end position="80"/>
    </location>
</feature>
<gene>
    <name evidence="10" type="ORF">I9W82_002442</name>
</gene>
<dbReference type="PANTHER" id="PTHR18896:SF76">
    <property type="entry name" value="PHOSPHOLIPASE"/>
    <property type="match status" value="1"/>
</dbReference>
<dbReference type="EC" id="3.1.4.4" evidence="7"/>
<evidence type="ECO:0000256" key="1">
    <source>
        <dbReference type="ARBA" id="ARBA00000798"/>
    </source>
</evidence>
<feature type="compositionally biased region" description="Basic residues" evidence="8">
    <location>
        <begin position="163"/>
        <end position="173"/>
    </location>
</feature>
<dbReference type="InterPro" id="IPR025202">
    <property type="entry name" value="PLD-like_dom"/>
</dbReference>
<dbReference type="GO" id="GO:0035556">
    <property type="term" value="P:intracellular signal transduction"/>
    <property type="evidence" value="ECO:0007669"/>
    <property type="project" value="InterPro"/>
</dbReference>
<evidence type="ECO:0000256" key="2">
    <source>
        <dbReference type="ARBA" id="ARBA00008664"/>
    </source>
</evidence>
<feature type="compositionally biased region" description="Low complexity" evidence="8">
    <location>
        <begin position="1434"/>
        <end position="1445"/>
    </location>
</feature>
<dbReference type="InterPro" id="IPR001736">
    <property type="entry name" value="PLipase_D/transphosphatidylase"/>
</dbReference>
<feature type="region of interest" description="Disordered" evidence="8">
    <location>
        <begin position="298"/>
        <end position="318"/>
    </location>
</feature>
<dbReference type="Gene3D" id="3.30.870.10">
    <property type="entry name" value="Endonuclease Chain A"/>
    <property type="match status" value="2"/>
</dbReference>
<dbReference type="OrthoDB" id="14911at2759"/>
<feature type="compositionally biased region" description="Polar residues" evidence="8">
    <location>
        <begin position="113"/>
        <end position="159"/>
    </location>
</feature>
<proteinExistence type="inferred from homology"/>
<organism evidence="10 11">
    <name type="scientific">Candida metapsilosis</name>
    <dbReference type="NCBI Taxonomy" id="273372"/>
    <lineage>
        <taxon>Eukaryota</taxon>
        <taxon>Fungi</taxon>
        <taxon>Dikarya</taxon>
        <taxon>Ascomycota</taxon>
        <taxon>Saccharomycotina</taxon>
        <taxon>Pichiomycetes</taxon>
        <taxon>Debaryomycetaceae</taxon>
        <taxon>Candida/Lodderomyces clade</taxon>
        <taxon>Candida</taxon>
    </lineage>
</organism>
<feature type="compositionally biased region" description="Basic and acidic residues" evidence="8">
    <location>
        <begin position="1326"/>
        <end position="1336"/>
    </location>
</feature>
<dbReference type="SUPFAM" id="SSF56024">
    <property type="entry name" value="Phospholipase D/nuclease"/>
    <property type="match status" value="2"/>
</dbReference>
<dbReference type="GO" id="GO:0006654">
    <property type="term" value="P:phosphatidic acid biosynthetic process"/>
    <property type="evidence" value="ECO:0007669"/>
    <property type="project" value="InterPro"/>
</dbReference>
<keyword evidence="4 7" id="KW-0378">Hydrolase</keyword>
<dbReference type="GeneID" id="93651071"/>
<feature type="compositionally biased region" description="Polar residues" evidence="8">
    <location>
        <begin position="20"/>
        <end position="31"/>
    </location>
</feature>
<dbReference type="CDD" id="cd09141">
    <property type="entry name" value="PLDc_vPLD1_2_yPLD_like_2"/>
    <property type="match status" value="1"/>
</dbReference>
<feature type="compositionally biased region" description="Basic and acidic residues" evidence="8">
    <location>
        <begin position="1509"/>
        <end position="1540"/>
    </location>
</feature>
<comment type="catalytic activity">
    <reaction evidence="1 7">
        <text>a 1,2-diacyl-sn-glycero-3-phosphocholine + H2O = a 1,2-diacyl-sn-glycero-3-phosphate + choline + H(+)</text>
        <dbReference type="Rhea" id="RHEA:14445"/>
        <dbReference type="ChEBI" id="CHEBI:15354"/>
        <dbReference type="ChEBI" id="CHEBI:15377"/>
        <dbReference type="ChEBI" id="CHEBI:15378"/>
        <dbReference type="ChEBI" id="CHEBI:57643"/>
        <dbReference type="ChEBI" id="CHEBI:58608"/>
        <dbReference type="EC" id="3.1.4.4"/>
    </reaction>
</comment>
<name>A0A8H8DE14_9ASCO</name>
<evidence type="ECO:0000256" key="8">
    <source>
        <dbReference type="SAM" id="MobiDB-lite"/>
    </source>
</evidence>
<protein>
    <recommendedName>
        <fullName evidence="7">Phospholipase</fullName>
        <ecNumber evidence="7">3.1.4.4</ecNumber>
    </recommendedName>
</protein>
<evidence type="ECO:0000259" key="9">
    <source>
        <dbReference type="PROSITE" id="PS50035"/>
    </source>
</evidence>
<feature type="domain" description="PLD phosphodiesterase" evidence="9">
    <location>
        <begin position="678"/>
        <end position="705"/>
    </location>
</feature>
<dbReference type="PROSITE" id="PS50035">
    <property type="entry name" value="PLD"/>
    <property type="match status" value="2"/>
</dbReference>
<feature type="compositionally biased region" description="Basic residues" evidence="8">
    <location>
        <begin position="1568"/>
        <end position="1577"/>
    </location>
</feature>
<reference evidence="10 11" key="1">
    <citation type="submission" date="2020-12" db="EMBL/GenBank/DDBJ databases">
        <title>Effect of drift, selection, and recombination on the evolution of hybrid genomes in Candida yeast pathogens.</title>
        <authorList>
            <person name="Mixao V."/>
            <person name="Ksiezopolska E."/>
            <person name="Saus E."/>
            <person name="Boekhout T."/>
            <person name="Gacser A."/>
            <person name="Gabaldon T."/>
        </authorList>
    </citation>
    <scope>NUCLEOTIDE SEQUENCE [LARGE SCALE GENOMIC DNA]</scope>
    <source>
        <strain evidence="10 11">BP57</strain>
    </source>
</reference>
<keyword evidence="11" id="KW-1185">Reference proteome</keyword>
<dbReference type="SMART" id="SM00155">
    <property type="entry name" value="PLDc"/>
    <property type="match status" value="2"/>
</dbReference>
<evidence type="ECO:0000256" key="3">
    <source>
        <dbReference type="ARBA" id="ARBA00022737"/>
    </source>
</evidence>
<dbReference type="PIRSF" id="PIRSF009376">
    <property type="entry name" value="Phospholipase_D_euk"/>
    <property type="match status" value="1"/>
</dbReference>
<dbReference type="RefSeq" id="XP_067549677.1">
    <property type="nucleotide sequence ID" value="XM_067691298.1"/>
</dbReference>
<evidence type="ECO:0000313" key="10">
    <source>
        <dbReference type="EMBL" id="KAG5420561.1"/>
    </source>
</evidence>
<dbReference type="FunFam" id="3.30.870.10:FF:000011">
    <property type="entry name" value="Phospholipase"/>
    <property type="match status" value="1"/>
</dbReference>
<sequence>MPVANNSGNDRPGTERESASDSPSNSNNLSRDSPDVRQLYKSISGDKSHNQSPTDVKRSNQKSPLFSRHNSSHIISNPMSFFNRWGEDPSESRYSSEEDEGAARDDNIEQEGVGQNSENRPESSASLHPDGNNRNAPTSPQSRRASAIQNFSKLVSRSNVEAKKKKKEKHHKPGPQLSDPNYSYTNTDLRAQRLVNSFLVNGPAIGVMASCLFVDEGGIARVPLLFSLLGFNIVDISDNEFTRNRKFRIDLEYGVGDKSMKWRVEKSVADLFYLHSRSKIENWRSVFGTKTKLPKFPTPSFRERRKRGKASDTASQIHDHETDNQSIITSQTGISRIRSRLSSVISHEHRENNPEYMLELRRKNADYLKQVENYLNELIEFVSLTPLSNYLFMFFELSPISSLLNYEGSFQGKQGSIHIGSTAKSQGWRVGHFKANDLKGMYNRRTDKWMLVRSSYVLYVSDLNSTTPLDVFLVDSNFKIHTRANVIKDDDENEDFDETAVDKQKSLHTKIFPHLKITLENRERKLVLNPKSSRDHKAWMEAFRRMEHYTEWGQKHRFDSFAPIRQNCFAQWFVDARDYFWAVSAAIEMAKETIYIHDWWLSPELYLRRPALGNQQYRIDRLLQRKAKEGVKIFVIVYRNVGTTVATDSLYTKHSLLWLDDENIHVIRSPNQLLQNTFFWAHHEKLCIVDSTYSFLGGIDLCYGRYDTADHVLADDSPGNFEQFGADDYATIADLEKFQVFSGKDYSNPRVKDFFELDKPYNSMYNRQTTPRMPWHDIHMMAYGKTARDLSRHFVQRWNYLIRQKRPSRLTPLLVPPPDFTDEEAKNAGYSGTCEIQLLRSSGKWSLGLEEHEQSIQNAYLKLIETSEHFVYIENQFFVTSCFIDGIEIKNRIGDALVDRIIRAHQEGTTWKAMIVIPLMPGFEAQVDEAEGSSVRVIMQCQYMSISRGETSIFAKLRKKGINPEEYIQFFSLRKWGRIGPQRTLVTEQLYIHAKCMIVDDRSVIIGSANINERSMRGVRDSEVAAVVRDTEMISTRMNGEPYKAARFAHTLRMRLMREHLGVSIDVLDTVERRFKRFEEFAKTEEGLKYATNKFQNESYRVNSAMVEIATRDVLNEKEGTRRWKDHVNISELDETVAEVDYEEETDDAPKPLDLPTMFNYRTGPKEANAGVRDKKKVSYDPRVQKNEQHKDDVRGYGSDKYKTELAKSARLSSSKFLQEKALQVMNSDVPKSSFVPSYEDVLEFLNTDDAQVAANNDQESEELINERNQERWLLLKKVSYLQRVAANEMKYVSEENKRRASAGLPPLKPSTEMNGTLTEAEETSSDDKPNPEEAVRSGFQAGPSVSCSDQEISDILGTISSPDADCANSFIDPYEFEDPLSPEFYELLWFEIARKNTDIFRMVFHCQPDDAVARWSDYTNFAKLQSKFMKGQASTRGSTSSSKAESSELNDDILHLGNNIERPAEDMEEDMGVLGRVPPEKKEQDDLVEHDNKKRHKLARKFSSAPGKLDKFVKDKSQNGSDEKSPTTDEEPSHEHDSQEDSGQDTTEDSPARSSARKENGTAKTHERFRRNRATNFATRRRMMTGELVYDKETAEKLLSNIKGHLVLFPAHWLDVELENDNWFYNTDRIPPMEIYD</sequence>
<feature type="region of interest" description="Disordered" evidence="8">
    <location>
        <begin position="1430"/>
        <end position="1451"/>
    </location>
</feature>
<feature type="region of interest" description="Disordered" evidence="8">
    <location>
        <begin position="1478"/>
        <end position="1577"/>
    </location>
</feature>
<feature type="region of interest" description="Disordered" evidence="8">
    <location>
        <begin position="1293"/>
        <end position="1348"/>
    </location>
</feature>
<keyword evidence="3" id="KW-0677">Repeat</keyword>
<feature type="region of interest" description="Disordered" evidence="8">
    <location>
        <begin position="1"/>
        <end position="184"/>
    </location>
</feature>
<comment type="similarity">
    <text evidence="2 7">Belongs to the phospholipase D family.</text>
</comment>
<dbReference type="Pfam" id="PF13091">
    <property type="entry name" value="PLDc_2"/>
    <property type="match status" value="1"/>
</dbReference>
<evidence type="ECO:0000256" key="6">
    <source>
        <dbReference type="ARBA" id="ARBA00023098"/>
    </source>
</evidence>
<evidence type="ECO:0000256" key="7">
    <source>
        <dbReference type="PIRNR" id="PIRNR009376"/>
    </source>
</evidence>
<dbReference type="CDD" id="cd09138">
    <property type="entry name" value="PLDc_vPLD1_2_yPLD_like_1"/>
    <property type="match status" value="1"/>
</dbReference>
<dbReference type="Pfam" id="PF00614">
    <property type="entry name" value="PLDc"/>
    <property type="match status" value="1"/>
</dbReference>
<dbReference type="EMBL" id="JAEOAQ010000002">
    <property type="protein sequence ID" value="KAG5420561.1"/>
    <property type="molecule type" value="Genomic_DNA"/>
</dbReference>
<feature type="compositionally biased region" description="Basic and acidic residues" evidence="8">
    <location>
        <begin position="1557"/>
        <end position="1567"/>
    </location>
</feature>
<accession>A0A8H8DE14</accession>
<dbReference type="GO" id="GO:0004630">
    <property type="term" value="F:phospholipase D activity"/>
    <property type="evidence" value="ECO:0007669"/>
    <property type="project" value="UniProtKB-UniRule"/>
</dbReference>
<evidence type="ECO:0000313" key="11">
    <source>
        <dbReference type="Proteomes" id="UP000669133"/>
    </source>
</evidence>
<feature type="compositionally biased region" description="Basic and acidic residues" evidence="8">
    <location>
        <begin position="85"/>
        <end position="107"/>
    </location>
</feature>
<dbReference type="GO" id="GO:0009395">
    <property type="term" value="P:phospholipid catabolic process"/>
    <property type="evidence" value="ECO:0007669"/>
    <property type="project" value="TreeGrafter"/>
</dbReference>
<feature type="domain" description="PLD phosphodiesterase" evidence="9">
    <location>
        <begin position="988"/>
        <end position="1015"/>
    </location>
</feature>
<dbReference type="PANTHER" id="PTHR18896">
    <property type="entry name" value="PHOSPHOLIPASE D"/>
    <property type="match status" value="1"/>
</dbReference>
<keyword evidence="5 7" id="KW-0442">Lipid degradation</keyword>
<evidence type="ECO:0000256" key="5">
    <source>
        <dbReference type="ARBA" id="ARBA00022963"/>
    </source>
</evidence>
<dbReference type="InterPro" id="IPR016555">
    <property type="entry name" value="PLipase_D_euk"/>
</dbReference>
<evidence type="ECO:0000256" key="4">
    <source>
        <dbReference type="ARBA" id="ARBA00022801"/>
    </source>
</evidence>
<keyword evidence="6" id="KW-0443">Lipid metabolism</keyword>
<dbReference type="CDD" id="cd01254">
    <property type="entry name" value="PH_PLD"/>
    <property type="match status" value="1"/>
</dbReference>